<evidence type="ECO:0000313" key="3">
    <source>
        <dbReference type="Proteomes" id="UP001285908"/>
    </source>
</evidence>
<evidence type="ECO:0000256" key="1">
    <source>
        <dbReference type="SAM" id="MobiDB-lite"/>
    </source>
</evidence>
<dbReference type="EMBL" id="JAULSX010000004">
    <property type="protein sequence ID" value="KAK3492690.1"/>
    <property type="molecule type" value="Genomic_DNA"/>
</dbReference>
<dbReference type="AlphaFoldDB" id="A0AAJ0I877"/>
<feature type="compositionally biased region" description="Polar residues" evidence="1">
    <location>
        <begin position="130"/>
        <end position="140"/>
    </location>
</feature>
<organism evidence="2 3">
    <name type="scientific">Neurospora hispaniola</name>
    <dbReference type="NCBI Taxonomy" id="588809"/>
    <lineage>
        <taxon>Eukaryota</taxon>
        <taxon>Fungi</taxon>
        <taxon>Dikarya</taxon>
        <taxon>Ascomycota</taxon>
        <taxon>Pezizomycotina</taxon>
        <taxon>Sordariomycetes</taxon>
        <taxon>Sordariomycetidae</taxon>
        <taxon>Sordariales</taxon>
        <taxon>Sordariaceae</taxon>
        <taxon>Neurospora</taxon>
    </lineage>
</organism>
<evidence type="ECO:0000313" key="2">
    <source>
        <dbReference type="EMBL" id="KAK3492690.1"/>
    </source>
</evidence>
<accession>A0AAJ0I877</accession>
<feature type="compositionally biased region" description="Polar residues" evidence="1">
    <location>
        <begin position="103"/>
        <end position="119"/>
    </location>
</feature>
<feature type="region of interest" description="Disordered" evidence="1">
    <location>
        <begin position="100"/>
        <end position="140"/>
    </location>
</feature>
<dbReference type="Proteomes" id="UP001285908">
    <property type="component" value="Unassembled WGS sequence"/>
</dbReference>
<protein>
    <submittedName>
        <fullName evidence="2">Uncharacterized protein</fullName>
    </submittedName>
</protein>
<keyword evidence="3" id="KW-1185">Reference proteome</keyword>
<comment type="caution">
    <text evidence="2">The sequence shown here is derived from an EMBL/GenBank/DDBJ whole genome shotgun (WGS) entry which is preliminary data.</text>
</comment>
<sequence length="203" mass="22511">MARTRESCYSIHASVTVISLPEPARVLQRAETELHHSTRKWQGDHSSFNSMFSSAPHCAPVSDGMCTCNRLKVEVMGKVKHGDIRRMSQQNQSHNVDALEGQANETGPGSLPVTESVQHSKPAEEVVRMDTSSSQSTFKTQDSKINARYLNIFRHHTVGRLKDVVFSASKALRGNVGYALSSMLGKTSDDKEELTNRTENQQP</sequence>
<reference evidence="2 3" key="1">
    <citation type="journal article" date="2023" name="Mol. Phylogenet. Evol.">
        <title>Genome-scale phylogeny and comparative genomics of the fungal order Sordariales.</title>
        <authorList>
            <person name="Hensen N."/>
            <person name="Bonometti L."/>
            <person name="Westerberg I."/>
            <person name="Brannstrom I.O."/>
            <person name="Guillou S."/>
            <person name="Cros-Aarteil S."/>
            <person name="Calhoun S."/>
            <person name="Haridas S."/>
            <person name="Kuo A."/>
            <person name="Mondo S."/>
            <person name="Pangilinan J."/>
            <person name="Riley R."/>
            <person name="LaButti K."/>
            <person name="Andreopoulos B."/>
            <person name="Lipzen A."/>
            <person name="Chen C."/>
            <person name="Yan M."/>
            <person name="Daum C."/>
            <person name="Ng V."/>
            <person name="Clum A."/>
            <person name="Steindorff A."/>
            <person name="Ohm R.A."/>
            <person name="Martin F."/>
            <person name="Silar P."/>
            <person name="Natvig D.O."/>
            <person name="Lalanne C."/>
            <person name="Gautier V."/>
            <person name="Ament-Velasquez S.L."/>
            <person name="Kruys A."/>
            <person name="Hutchinson M.I."/>
            <person name="Powell A.J."/>
            <person name="Barry K."/>
            <person name="Miller A.N."/>
            <person name="Grigoriev I.V."/>
            <person name="Debuchy R."/>
            <person name="Gladieux P."/>
            <person name="Hiltunen Thoren M."/>
            <person name="Johannesson H."/>
        </authorList>
    </citation>
    <scope>NUCLEOTIDE SEQUENCE [LARGE SCALE GENOMIC DNA]</scope>
    <source>
        <strain evidence="2 3">FGSC 10403</strain>
    </source>
</reference>
<gene>
    <name evidence="2" type="ORF">B0T23DRAFT_404715</name>
</gene>
<dbReference type="GeneID" id="87876548"/>
<name>A0AAJ0I877_9PEZI</name>
<dbReference type="RefSeq" id="XP_062693148.1">
    <property type="nucleotide sequence ID" value="XM_062838926.1"/>
</dbReference>
<proteinExistence type="predicted"/>